<dbReference type="Proteomes" id="UP000525298">
    <property type="component" value="Unassembled WGS sequence"/>
</dbReference>
<dbReference type="PANTHER" id="PTHR43531:SF11">
    <property type="entry name" value="METHYL-ACCEPTING CHEMOTAXIS PROTEIN 3"/>
    <property type="match status" value="1"/>
</dbReference>
<comment type="similarity">
    <text evidence="2">Belongs to the methyl-accepting chemotaxis (MCP) protein family.</text>
</comment>
<proteinExistence type="inferred from homology"/>
<dbReference type="GO" id="GO:0005886">
    <property type="term" value="C:plasma membrane"/>
    <property type="evidence" value="ECO:0007669"/>
    <property type="project" value="TreeGrafter"/>
</dbReference>
<dbReference type="SUPFAM" id="SSF58104">
    <property type="entry name" value="Methyl-accepting chemotaxis protein (MCP) signaling domain"/>
    <property type="match status" value="1"/>
</dbReference>
<dbReference type="InterPro" id="IPR004089">
    <property type="entry name" value="MCPsignal_dom"/>
</dbReference>
<comment type="caution">
    <text evidence="7">The sequence shown here is derived from an EMBL/GenBank/DDBJ whole genome shotgun (WGS) entry which is preliminary data.</text>
</comment>
<feature type="transmembrane region" description="Helical" evidence="5">
    <location>
        <begin position="320"/>
        <end position="339"/>
    </location>
</feature>
<keyword evidence="1" id="KW-0145">Chemotaxis</keyword>
<dbReference type="EMBL" id="JACDUS010000007">
    <property type="protein sequence ID" value="MBA2882181.1"/>
    <property type="molecule type" value="Genomic_DNA"/>
</dbReference>
<dbReference type="InterPro" id="IPR051310">
    <property type="entry name" value="MCP_chemotaxis"/>
</dbReference>
<dbReference type="Pfam" id="PF00015">
    <property type="entry name" value="MCPsignal"/>
    <property type="match status" value="1"/>
</dbReference>
<dbReference type="GO" id="GO:0004888">
    <property type="term" value="F:transmembrane signaling receptor activity"/>
    <property type="evidence" value="ECO:0007669"/>
    <property type="project" value="TreeGrafter"/>
</dbReference>
<dbReference type="CDD" id="cd12913">
    <property type="entry name" value="PDC1_MCP_like"/>
    <property type="match status" value="1"/>
</dbReference>
<feature type="region of interest" description="Disordered" evidence="4">
    <location>
        <begin position="365"/>
        <end position="412"/>
    </location>
</feature>
<evidence type="ECO:0000256" key="1">
    <source>
        <dbReference type="ARBA" id="ARBA00022500"/>
    </source>
</evidence>
<keyword evidence="5" id="KW-1133">Transmembrane helix</keyword>
<keyword evidence="5" id="KW-0812">Transmembrane</keyword>
<accession>A0A7W0CAI2</accession>
<evidence type="ECO:0000313" key="7">
    <source>
        <dbReference type="EMBL" id="MBA2882181.1"/>
    </source>
</evidence>
<feature type="transmembrane region" description="Helical" evidence="5">
    <location>
        <begin position="12"/>
        <end position="33"/>
    </location>
</feature>
<dbReference type="PANTHER" id="PTHR43531">
    <property type="entry name" value="PROTEIN ICFG"/>
    <property type="match status" value="1"/>
</dbReference>
<evidence type="ECO:0000256" key="4">
    <source>
        <dbReference type="SAM" id="MobiDB-lite"/>
    </source>
</evidence>
<evidence type="ECO:0000259" key="6">
    <source>
        <dbReference type="PROSITE" id="PS50111"/>
    </source>
</evidence>
<dbReference type="PROSITE" id="PS50111">
    <property type="entry name" value="CHEMOTAXIS_TRANSDUC_2"/>
    <property type="match status" value="1"/>
</dbReference>
<organism evidence="7 8">
    <name type="scientific">Desulfosalsimonas propionicica</name>
    <dbReference type="NCBI Taxonomy" id="332175"/>
    <lineage>
        <taxon>Bacteria</taxon>
        <taxon>Pseudomonadati</taxon>
        <taxon>Thermodesulfobacteriota</taxon>
        <taxon>Desulfobacteria</taxon>
        <taxon>Desulfobacterales</taxon>
        <taxon>Desulfosalsimonadaceae</taxon>
        <taxon>Desulfosalsimonas</taxon>
    </lineage>
</organism>
<dbReference type="Gene3D" id="1.10.287.950">
    <property type="entry name" value="Methyl-accepting chemotaxis protein"/>
    <property type="match status" value="1"/>
</dbReference>
<dbReference type="GO" id="GO:0007165">
    <property type="term" value="P:signal transduction"/>
    <property type="evidence" value="ECO:0007669"/>
    <property type="project" value="UniProtKB-KW"/>
</dbReference>
<dbReference type="GO" id="GO:0006935">
    <property type="term" value="P:chemotaxis"/>
    <property type="evidence" value="ECO:0007669"/>
    <property type="project" value="UniProtKB-KW"/>
</dbReference>
<reference evidence="7 8" key="1">
    <citation type="submission" date="2020-07" db="EMBL/GenBank/DDBJ databases">
        <title>Genomic Encyclopedia of Type Strains, Phase IV (KMG-IV): sequencing the most valuable type-strain genomes for metagenomic binning, comparative biology and taxonomic classification.</title>
        <authorList>
            <person name="Goeker M."/>
        </authorList>
    </citation>
    <scope>NUCLEOTIDE SEQUENCE [LARGE SCALE GENOMIC DNA]</scope>
    <source>
        <strain evidence="7 8">DSM 17721</strain>
    </source>
</reference>
<name>A0A7W0CAI2_9BACT</name>
<keyword evidence="3" id="KW-0807">Transducer</keyword>
<sequence length="621" mass="66209">MKLQNFSIKFRMIVSIGIVTAIAFAAVSVIVGLKSRNLSRRQATAATRYQVQNAAENVSANVGRALQSARIIAASMSGIQEQGQIPSRAAVTAILQQILKKNEQLLGVWTCWEPDAYDKGDAGVSQAPWNSEQGRFVPYVYREGGRIQTMALNDYLEADYYLRAKNSGEETVLEPFLYEIGGSEVLMTTLAVPIKAKGKILGVTGVDLSLDLFNQMMAETELTGNGYMTLVSQGQRFIGHPQASLAGRKVSGVYDWFDQHSEKISSGQGFVTTNASEKLAGDALRVAIPFEIGDTGARWTAMAAIPVNSILAEANQMVRLTVIIGGIAFMCVLSLVYLLSASIANPIQKIVEGLHKGSEQVASASNQVAASSQSQAEGSSQQASSLEETSSSLEEIAAQTRQNAENSRQADSAIKETAAVVDSGVASMEEMNSAIGGIQQSAQETSKIIQTIDDIAFQTNLLALNAAVEAARAGESGKGFAVVAEEVRNLAQRSAEAAQNTSQLIEKSRDNAENGVKAAEETAGQLRSIKESTGQIISLISEIAAASREQSEGVEQVNTAVSEMDKVVQQNAADSEESASAAQQLSSQATEMDRLVIRLRQIVHGKRKSDAQYQAAGTPDS</sequence>
<dbReference type="Gene3D" id="3.30.450.20">
    <property type="entry name" value="PAS domain"/>
    <property type="match status" value="2"/>
</dbReference>
<evidence type="ECO:0000256" key="2">
    <source>
        <dbReference type="ARBA" id="ARBA00029447"/>
    </source>
</evidence>
<gene>
    <name evidence="7" type="ORF">HNR65_002522</name>
</gene>
<feature type="domain" description="Methyl-accepting transducer" evidence="6">
    <location>
        <begin position="357"/>
        <end position="586"/>
    </location>
</feature>
<dbReference type="RefSeq" id="WP_181551830.1">
    <property type="nucleotide sequence ID" value="NZ_JACDUS010000007.1"/>
</dbReference>
<dbReference type="CDD" id="cd11386">
    <property type="entry name" value="MCP_signal"/>
    <property type="match status" value="1"/>
</dbReference>
<dbReference type="SMART" id="SM00283">
    <property type="entry name" value="MA"/>
    <property type="match status" value="1"/>
</dbReference>
<feature type="compositionally biased region" description="Low complexity" evidence="4">
    <location>
        <begin position="365"/>
        <end position="395"/>
    </location>
</feature>
<evidence type="ECO:0000256" key="5">
    <source>
        <dbReference type="SAM" id="Phobius"/>
    </source>
</evidence>
<dbReference type="Pfam" id="PF22673">
    <property type="entry name" value="MCP-like_PDC_1"/>
    <property type="match status" value="1"/>
</dbReference>
<dbReference type="AlphaFoldDB" id="A0A7W0CAI2"/>
<keyword evidence="5" id="KW-0472">Membrane</keyword>
<keyword evidence="8" id="KW-1185">Reference proteome</keyword>
<evidence type="ECO:0000256" key="3">
    <source>
        <dbReference type="PROSITE-ProRule" id="PRU00284"/>
    </source>
</evidence>
<feature type="compositionally biased region" description="Polar residues" evidence="4">
    <location>
        <begin position="399"/>
        <end position="410"/>
    </location>
</feature>
<evidence type="ECO:0000313" key="8">
    <source>
        <dbReference type="Proteomes" id="UP000525298"/>
    </source>
</evidence>
<protein>
    <submittedName>
        <fullName evidence="7">Methyl-accepting chemotaxis protein</fullName>
    </submittedName>
</protein>